<feature type="region of interest" description="Disordered" evidence="1">
    <location>
        <begin position="132"/>
        <end position="158"/>
    </location>
</feature>
<dbReference type="AlphaFoldDB" id="A0A699K9G6"/>
<evidence type="ECO:0000256" key="1">
    <source>
        <dbReference type="SAM" id="MobiDB-lite"/>
    </source>
</evidence>
<reference evidence="2" key="1">
    <citation type="journal article" date="2019" name="Sci. Rep.">
        <title>Draft genome of Tanacetum cinerariifolium, the natural source of mosquito coil.</title>
        <authorList>
            <person name="Yamashiro T."/>
            <person name="Shiraishi A."/>
            <person name="Satake H."/>
            <person name="Nakayama K."/>
        </authorList>
    </citation>
    <scope>NUCLEOTIDE SEQUENCE</scope>
</reference>
<protein>
    <submittedName>
        <fullName evidence="2">Uncharacterized protein</fullName>
    </submittedName>
</protein>
<feature type="region of interest" description="Disordered" evidence="1">
    <location>
        <begin position="198"/>
        <end position="227"/>
    </location>
</feature>
<feature type="non-terminal residue" evidence="2">
    <location>
        <position position="1"/>
    </location>
</feature>
<name>A0A699K9G6_TANCI</name>
<dbReference type="EMBL" id="BKCJ010493935">
    <property type="protein sequence ID" value="GFA81882.1"/>
    <property type="molecule type" value="Genomic_DNA"/>
</dbReference>
<organism evidence="2">
    <name type="scientific">Tanacetum cinerariifolium</name>
    <name type="common">Dalmatian daisy</name>
    <name type="synonym">Chrysanthemum cinerariifolium</name>
    <dbReference type="NCBI Taxonomy" id="118510"/>
    <lineage>
        <taxon>Eukaryota</taxon>
        <taxon>Viridiplantae</taxon>
        <taxon>Streptophyta</taxon>
        <taxon>Embryophyta</taxon>
        <taxon>Tracheophyta</taxon>
        <taxon>Spermatophyta</taxon>
        <taxon>Magnoliopsida</taxon>
        <taxon>eudicotyledons</taxon>
        <taxon>Gunneridae</taxon>
        <taxon>Pentapetalae</taxon>
        <taxon>asterids</taxon>
        <taxon>campanulids</taxon>
        <taxon>Asterales</taxon>
        <taxon>Asteraceae</taxon>
        <taxon>Asteroideae</taxon>
        <taxon>Anthemideae</taxon>
        <taxon>Anthemidinae</taxon>
        <taxon>Tanacetum</taxon>
    </lineage>
</organism>
<feature type="non-terminal residue" evidence="2">
    <location>
        <position position="451"/>
    </location>
</feature>
<accession>A0A699K9G6</accession>
<proteinExistence type="predicted"/>
<evidence type="ECO:0000313" key="2">
    <source>
        <dbReference type="EMBL" id="GFA81882.1"/>
    </source>
</evidence>
<comment type="caution">
    <text evidence="2">The sequence shown here is derived from an EMBL/GenBank/DDBJ whole genome shotgun (WGS) entry which is preliminary data.</text>
</comment>
<feature type="compositionally biased region" description="Polar residues" evidence="1">
    <location>
        <begin position="198"/>
        <end position="216"/>
    </location>
</feature>
<feature type="compositionally biased region" description="Low complexity" evidence="1">
    <location>
        <begin position="135"/>
        <end position="144"/>
    </location>
</feature>
<gene>
    <name evidence="2" type="ORF">Tci_653854</name>
</gene>
<sequence length="451" mass="51048">TTETVKNINGEAQLHAKVDGKKVVISEASIRRDLRFGDEGGIDCLPNETIFEQLTLMGFVQVFLNNQLEDMDNHTRIYASPSHTKKIFRNIKRVGKGFSRKDIPLFPTMIVQAQKELGEDIVIPIESYPTHIITQPSSQPSWKQKPSKTKRQDTKLPQTSVPIETVANEAINEEMYDSLERATTTATSLVAEQDMGNISKTQSKAIPNEPSSLKTSSGGGPRSQDTMGDTIAQARSKNVSNFSNYPPLSRVNTLGSREDRVKLKELMILYTKLSDRGRINNEEMFDTNVLNDAKIFAKSVDVKEQAKEIVYDKDLNEDITLAKALMEIKVTAADTRPKAKHIVMQEPSKTPITTTIQISSKVKDKGKDIMVKEPLKMKKLAKEKAQQIKDENLAWDNVQAMIDADYEFTARLQEEEQGELTIKEKSRLFVELMDKRKKNFTKLTVEERRRK</sequence>